<accession>A0A3E0HFT0</accession>
<comment type="caution">
    <text evidence="1">The sequence shown here is derived from an EMBL/GenBank/DDBJ whole genome shotgun (WGS) entry which is preliminary data.</text>
</comment>
<dbReference type="EMBL" id="QUNO01000008">
    <property type="protein sequence ID" value="REH44662.1"/>
    <property type="molecule type" value="Genomic_DNA"/>
</dbReference>
<proteinExistence type="predicted"/>
<evidence type="ECO:0000313" key="1">
    <source>
        <dbReference type="EMBL" id="REH44662.1"/>
    </source>
</evidence>
<organism evidence="1 2">
    <name type="scientific">Kutzneria buriramensis</name>
    <dbReference type="NCBI Taxonomy" id="1045776"/>
    <lineage>
        <taxon>Bacteria</taxon>
        <taxon>Bacillati</taxon>
        <taxon>Actinomycetota</taxon>
        <taxon>Actinomycetes</taxon>
        <taxon>Pseudonocardiales</taxon>
        <taxon>Pseudonocardiaceae</taxon>
        <taxon>Kutzneria</taxon>
    </lineage>
</organism>
<keyword evidence="2" id="KW-1185">Reference proteome</keyword>
<evidence type="ECO:0000313" key="2">
    <source>
        <dbReference type="Proteomes" id="UP000256269"/>
    </source>
</evidence>
<dbReference type="Proteomes" id="UP000256269">
    <property type="component" value="Unassembled WGS sequence"/>
</dbReference>
<protein>
    <submittedName>
        <fullName evidence="1">Uncharacterized protein</fullName>
    </submittedName>
</protein>
<dbReference type="AlphaFoldDB" id="A0A3E0HFT0"/>
<sequence>MRSARRRVDALDLLMMLMDSDYVPAGTSTARVQWWCYLSFVASGLGATTRRVRSMFIGELDTLNTRLDGQYPHLQGEEPANAEELAGMSAGDLLACLLEMDGEPDDPEEFVSWAVTRRHVLGLIEDRLALCCEAWEGLEANADQRSRAALRVNAHSEQRSGTRTGF</sequence>
<gene>
    <name evidence="1" type="ORF">BCF44_108142</name>
</gene>
<name>A0A3E0HFT0_9PSEU</name>
<reference evidence="1 2" key="1">
    <citation type="submission" date="2018-08" db="EMBL/GenBank/DDBJ databases">
        <title>Genomic Encyclopedia of Archaeal and Bacterial Type Strains, Phase II (KMG-II): from individual species to whole genera.</title>
        <authorList>
            <person name="Goeker M."/>
        </authorList>
    </citation>
    <scope>NUCLEOTIDE SEQUENCE [LARGE SCALE GENOMIC DNA]</scope>
    <source>
        <strain evidence="1 2">DSM 45791</strain>
    </source>
</reference>